<feature type="domain" description="DEK-C" evidence="1">
    <location>
        <begin position="15"/>
        <end position="67"/>
    </location>
</feature>
<protein>
    <recommendedName>
        <fullName evidence="1">DEK-C domain-containing protein</fullName>
    </recommendedName>
</protein>
<dbReference type="InterPro" id="IPR014876">
    <property type="entry name" value="DEK_C"/>
</dbReference>
<dbReference type="Pfam" id="PF08766">
    <property type="entry name" value="DEK_C"/>
    <property type="match status" value="1"/>
</dbReference>
<evidence type="ECO:0000259" key="1">
    <source>
        <dbReference type="Pfam" id="PF08766"/>
    </source>
</evidence>
<organism evidence="2">
    <name type="scientific">Sesamum radiatum</name>
    <name type="common">Black benniseed</name>
    <dbReference type="NCBI Taxonomy" id="300843"/>
    <lineage>
        <taxon>Eukaryota</taxon>
        <taxon>Viridiplantae</taxon>
        <taxon>Streptophyta</taxon>
        <taxon>Embryophyta</taxon>
        <taxon>Tracheophyta</taxon>
        <taxon>Spermatophyta</taxon>
        <taxon>Magnoliopsida</taxon>
        <taxon>eudicotyledons</taxon>
        <taxon>Gunneridae</taxon>
        <taxon>Pentapetalae</taxon>
        <taxon>asterids</taxon>
        <taxon>lamiids</taxon>
        <taxon>Lamiales</taxon>
        <taxon>Pedaliaceae</taxon>
        <taxon>Sesamum</taxon>
    </lineage>
</organism>
<dbReference type="AlphaFoldDB" id="A0AAW2K399"/>
<dbReference type="SUPFAM" id="SSF109715">
    <property type="entry name" value="DEK C-terminal domain"/>
    <property type="match status" value="1"/>
</dbReference>
<dbReference type="EMBL" id="JACGWJ010000030">
    <property type="protein sequence ID" value="KAL0301095.1"/>
    <property type="molecule type" value="Genomic_DNA"/>
</dbReference>
<evidence type="ECO:0000313" key="2">
    <source>
        <dbReference type="EMBL" id="KAL0301095.1"/>
    </source>
</evidence>
<proteinExistence type="predicted"/>
<accession>A0AAW2K399</accession>
<name>A0AAW2K399_SESRA</name>
<gene>
    <name evidence="2" type="ORF">Sradi_6386300</name>
</gene>
<reference evidence="2" key="2">
    <citation type="journal article" date="2024" name="Plant">
        <title>Genomic evolution and insights into agronomic trait innovations of Sesamum species.</title>
        <authorList>
            <person name="Miao H."/>
            <person name="Wang L."/>
            <person name="Qu L."/>
            <person name="Liu H."/>
            <person name="Sun Y."/>
            <person name="Le M."/>
            <person name="Wang Q."/>
            <person name="Wei S."/>
            <person name="Zheng Y."/>
            <person name="Lin W."/>
            <person name="Duan Y."/>
            <person name="Cao H."/>
            <person name="Xiong S."/>
            <person name="Wang X."/>
            <person name="Wei L."/>
            <person name="Li C."/>
            <person name="Ma Q."/>
            <person name="Ju M."/>
            <person name="Zhao R."/>
            <person name="Li G."/>
            <person name="Mu C."/>
            <person name="Tian Q."/>
            <person name="Mei H."/>
            <person name="Zhang T."/>
            <person name="Gao T."/>
            <person name="Zhang H."/>
        </authorList>
    </citation>
    <scope>NUCLEOTIDE SEQUENCE</scope>
    <source>
        <strain evidence="2">G02</strain>
    </source>
</reference>
<comment type="caution">
    <text evidence="2">The sequence shown here is derived from an EMBL/GenBank/DDBJ whole genome shotgun (WGS) entry which is preliminary data.</text>
</comment>
<reference evidence="2" key="1">
    <citation type="submission" date="2020-06" db="EMBL/GenBank/DDBJ databases">
        <authorList>
            <person name="Li T."/>
            <person name="Hu X."/>
            <person name="Zhang T."/>
            <person name="Song X."/>
            <person name="Zhang H."/>
            <person name="Dai N."/>
            <person name="Sheng W."/>
            <person name="Hou X."/>
            <person name="Wei L."/>
        </authorList>
    </citation>
    <scope>NUCLEOTIDE SEQUENCE</scope>
    <source>
        <strain evidence="2">G02</strain>
        <tissue evidence="2">Leaf</tissue>
    </source>
</reference>
<sequence length="203" mass="22378">MSERGPAATPAGMVVTEQQLAEALESLLGETNAFASLNGVVQQLESNFGVNLSHKIDFIRSHIHHFLLRQSQSQNFMLQQKDHFTLPQAPISTPLLPRICLRIWPDIIPRKCSNGEKKRGGPGGLNKLCGVSPVLQTIVGQPTLPRTEIYDVNANLVRSNIIPNASRGEGSIDFFQLFRVMIVVVERYENGDPPSANRRIATG</sequence>
<dbReference type="Gene3D" id="1.10.10.60">
    <property type="entry name" value="Homeodomain-like"/>
    <property type="match status" value="1"/>
</dbReference>